<organism evidence="8 9">
    <name type="scientific">Haloarcula saliterrae</name>
    <dbReference type="NCBI Taxonomy" id="2950534"/>
    <lineage>
        <taxon>Archaea</taxon>
        <taxon>Methanobacteriati</taxon>
        <taxon>Methanobacteriota</taxon>
        <taxon>Stenosarchaea group</taxon>
        <taxon>Halobacteria</taxon>
        <taxon>Halobacteriales</taxon>
        <taxon>Haloarculaceae</taxon>
        <taxon>Haloarcula</taxon>
    </lineage>
</organism>
<dbReference type="Gene3D" id="3.40.50.11540">
    <property type="entry name" value="NADH-ubiquinone oxidoreductase 51kDa subunit"/>
    <property type="match status" value="1"/>
</dbReference>
<dbReference type="Gene3D" id="3.10.20.600">
    <property type="match status" value="1"/>
</dbReference>
<evidence type="ECO:0000256" key="6">
    <source>
        <dbReference type="SAM" id="MobiDB-lite"/>
    </source>
</evidence>
<sequence>MTSTISAAGTTIRIADTGPTPDLLAVAGDADARVVEVGPTGVPALEPLVTVTAGGETAFHADCSTQELETIVESAADGSAVRAGDPDALADHEPERAGMPPVDLPGLDVGSRHVLRGAGWRNPTDPADHDAAGGFDMSDATAVRDTAAIITGRGWGDLCQDEPLAATWETAQDADGDPLVVVNAHGNPTDALLLATAPFEVLDGATAAARAVGADSVIVYASSADDRAAETMRAAAGNHPDTAVAVDIVTGPAAHRAGEPTMALEAIEGNHRLEARVRPPGPESVGLHGQPTLVHTARTLAQLAVALRDGDETDTRLVTVEGDVAAPATVELPESATLSSAVDAVTVDGAFKAACVGGRFGGLTANLDIGVDPSSLTAADLGTEGTVQVLAEERCVLEFVGKRTQFAADENCGRCVPCREGTTQLAGLLRDIYDGTYAPSDIEELVRVMDGSSICAFGVEAGRPARTAIAEFESELRAHADGHCPANSCPAPAEVT</sequence>
<proteinExistence type="inferred from homology"/>
<dbReference type="Pfam" id="PF01512">
    <property type="entry name" value="Complex1_51K"/>
    <property type="match status" value="1"/>
</dbReference>
<dbReference type="EMBL" id="JAMQON010000005">
    <property type="protein sequence ID" value="MDS0261187.1"/>
    <property type="molecule type" value="Genomic_DNA"/>
</dbReference>
<comment type="caution">
    <text evidence="8">The sequence shown here is derived from an EMBL/GenBank/DDBJ whole genome shotgun (WGS) entry which is preliminary data.</text>
</comment>
<evidence type="ECO:0000256" key="2">
    <source>
        <dbReference type="ARBA" id="ARBA00022485"/>
    </source>
</evidence>
<gene>
    <name evidence="8" type="ORF">NDI56_17440</name>
</gene>
<dbReference type="PANTHER" id="PTHR43578">
    <property type="entry name" value="NADH-QUINONE OXIDOREDUCTASE SUBUNIT F"/>
    <property type="match status" value="1"/>
</dbReference>
<dbReference type="Gene3D" id="1.20.1440.230">
    <property type="entry name" value="NADH-ubiquinone oxidoreductase 51kDa subunit, iron-sulphur binding domain"/>
    <property type="match status" value="1"/>
</dbReference>
<name>A0ABU2FG29_9EURY</name>
<accession>A0ABU2FG29</accession>
<dbReference type="Pfam" id="PF10589">
    <property type="entry name" value="NADH_4Fe-4S"/>
    <property type="match status" value="1"/>
</dbReference>
<keyword evidence="9" id="KW-1185">Reference proteome</keyword>
<keyword evidence="5" id="KW-0411">Iron-sulfur</keyword>
<dbReference type="SUPFAM" id="SSF142019">
    <property type="entry name" value="Nqo1 FMN-binding domain-like"/>
    <property type="match status" value="1"/>
</dbReference>
<evidence type="ECO:0000256" key="1">
    <source>
        <dbReference type="ARBA" id="ARBA00007523"/>
    </source>
</evidence>
<dbReference type="SUPFAM" id="SSF140490">
    <property type="entry name" value="Nqo1C-terminal domain-like"/>
    <property type="match status" value="1"/>
</dbReference>
<keyword evidence="4" id="KW-0408">Iron</keyword>
<keyword evidence="3" id="KW-0479">Metal-binding</keyword>
<feature type="region of interest" description="Disordered" evidence="6">
    <location>
        <begin position="77"/>
        <end position="106"/>
    </location>
</feature>
<evidence type="ECO:0000256" key="5">
    <source>
        <dbReference type="ARBA" id="ARBA00023014"/>
    </source>
</evidence>
<evidence type="ECO:0000256" key="3">
    <source>
        <dbReference type="ARBA" id="ARBA00022723"/>
    </source>
</evidence>
<dbReference type="SMART" id="SM00928">
    <property type="entry name" value="NADH_4Fe-4S"/>
    <property type="match status" value="1"/>
</dbReference>
<feature type="domain" description="NADH-ubiquinone oxidoreductase 51kDa subunit iron-sulphur binding" evidence="7">
    <location>
        <begin position="397"/>
        <end position="442"/>
    </location>
</feature>
<evidence type="ECO:0000313" key="8">
    <source>
        <dbReference type="EMBL" id="MDS0261187.1"/>
    </source>
</evidence>
<dbReference type="Proteomes" id="UP001259659">
    <property type="component" value="Unassembled WGS sequence"/>
</dbReference>
<keyword evidence="2" id="KW-0004">4Fe-4S</keyword>
<evidence type="ECO:0000259" key="7">
    <source>
        <dbReference type="SMART" id="SM00928"/>
    </source>
</evidence>
<dbReference type="InterPro" id="IPR011538">
    <property type="entry name" value="Nuo51_FMN-bd"/>
</dbReference>
<comment type="similarity">
    <text evidence="1">Belongs to the complex I 51 kDa subunit family.</text>
</comment>
<dbReference type="RefSeq" id="WP_310920994.1">
    <property type="nucleotide sequence ID" value="NZ_JAMQON010000005.1"/>
</dbReference>
<evidence type="ECO:0000256" key="4">
    <source>
        <dbReference type="ARBA" id="ARBA00023004"/>
    </source>
</evidence>
<dbReference type="InterPro" id="IPR037207">
    <property type="entry name" value="Nuop51_4Fe4S-bd_sf"/>
</dbReference>
<reference evidence="8 9" key="1">
    <citation type="submission" date="2022-06" db="EMBL/GenBank/DDBJ databases">
        <title>Haloarcula sp. a new haloarchaeum isolate from saline soil.</title>
        <authorList>
            <person name="Strakova D."/>
            <person name="Galisteo C."/>
            <person name="Sanchez-Porro C."/>
            <person name="Ventosa A."/>
        </authorList>
    </citation>
    <scope>NUCLEOTIDE SEQUENCE [LARGE SCALE GENOMIC DNA]</scope>
    <source>
        <strain evidence="8 9">S1CR25-12</strain>
    </source>
</reference>
<evidence type="ECO:0000313" key="9">
    <source>
        <dbReference type="Proteomes" id="UP001259659"/>
    </source>
</evidence>
<dbReference type="InterPro" id="IPR019575">
    <property type="entry name" value="Nuop51_4Fe4S-bd"/>
</dbReference>
<dbReference type="InterPro" id="IPR037225">
    <property type="entry name" value="Nuo51_FMN-bd_sf"/>
</dbReference>
<dbReference type="PANTHER" id="PTHR43578:SF3">
    <property type="entry name" value="NADH-QUINONE OXIDOREDUCTASE SUBUNIT F"/>
    <property type="match status" value="1"/>
</dbReference>
<protein>
    <submittedName>
        <fullName evidence="8">NADH dehydrogenase FAD-containing subunit</fullName>
    </submittedName>
</protein>